<evidence type="ECO:0000259" key="2">
    <source>
        <dbReference type="Pfam" id="PF16116"/>
    </source>
</evidence>
<reference evidence="5" key="1">
    <citation type="journal article" date="2020" name="mSystems">
        <title>Genome- and Community-Level Interaction Insights into Carbon Utilization and Element Cycling Functions of Hydrothermarchaeota in Hydrothermal Sediment.</title>
        <authorList>
            <person name="Zhou Z."/>
            <person name="Liu Y."/>
            <person name="Xu W."/>
            <person name="Pan J."/>
            <person name="Luo Z.H."/>
            <person name="Li M."/>
        </authorList>
    </citation>
    <scope>NUCLEOTIDE SEQUENCE [LARGE SCALE GENOMIC DNA]</scope>
    <source>
        <strain evidence="5">HyVt-577</strain>
    </source>
</reference>
<dbReference type="NCBIfam" id="TIGR04183">
    <property type="entry name" value="Por_Secre_tail"/>
    <property type="match status" value="1"/>
</dbReference>
<protein>
    <submittedName>
        <fullName evidence="5">DUF4832 domain-containing protein</fullName>
    </submittedName>
</protein>
<dbReference type="Pfam" id="PF16116">
    <property type="entry name" value="DUF4832"/>
    <property type="match status" value="1"/>
</dbReference>
<evidence type="ECO:0000313" key="5">
    <source>
        <dbReference type="EMBL" id="HGY54196.1"/>
    </source>
</evidence>
<feature type="domain" description="DUF4874" evidence="3">
    <location>
        <begin position="120"/>
        <end position="274"/>
    </location>
</feature>
<feature type="domain" description="Secretion system C-terminal sorting" evidence="4">
    <location>
        <begin position="744"/>
        <end position="823"/>
    </location>
</feature>
<organism evidence="5">
    <name type="scientific">Caldithrix abyssi</name>
    <dbReference type="NCBI Taxonomy" id="187145"/>
    <lineage>
        <taxon>Bacteria</taxon>
        <taxon>Pseudomonadati</taxon>
        <taxon>Calditrichota</taxon>
        <taxon>Calditrichia</taxon>
        <taxon>Calditrichales</taxon>
        <taxon>Calditrichaceae</taxon>
        <taxon>Caldithrix</taxon>
    </lineage>
</organism>
<comment type="caution">
    <text evidence="5">The sequence shown here is derived from an EMBL/GenBank/DDBJ whole genome shotgun (WGS) entry which is preliminary data.</text>
</comment>
<feature type="transmembrane region" description="Helical" evidence="1">
    <location>
        <begin position="88"/>
        <end position="106"/>
    </location>
</feature>
<dbReference type="Pfam" id="PF16173">
    <property type="entry name" value="DUF4874"/>
    <property type="match status" value="1"/>
</dbReference>
<proteinExistence type="predicted"/>
<name>A0A7V4WUD2_CALAY</name>
<dbReference type="EMBL" id="DRQG01000007">
    <property type="protein sequence ID" value="HGY54196.1"/>
    <property type="molecule type" value="Genomic_DNA"/>
</dbReference>
<dbReference type="Gene3D" id="2.60.40.4070">
    <property type="match status" value="1"/>
</dbReference>
<dbReference type="Pfam" id="PF18962">
    <property type="entry name" value="Por_Secre_tail"/>
    <property type="match status" value="1"/>
</dbReference>
<dbReference type="InterPro" id="IPR026444">
    <property type="entry name" value="Secre_tail"/>
</dbReference>
<accession>A0A7V4WUD2</accession>
<feature type="domain" description="DUF4832" evidence="2">
    <location>
        <begin position="298"/>
        <end position="503"/>
    </location>
</feature>
<dbReference type="InterPro" id="IPR032379">
    <property type="entry name" value="DUF4874"/>
</dbReference>
<sequence length="826" mass="93127">MVKKPCSWQTLRESGRNKMLFPPAKKILKYASKPEKSSISLHGNFWEKKKSWNRRSLETISLPCFRKYNGVLLFGVNNRERVYMYKNLLLTGLVLAGLKLIFAGNASQINYTASDANIFNPERGFTSQVSSGITLSLINSLKNQKISVIQRIYTIPQYRNSVLPESFLNLVEQDLQTARQGGMKLVMRFSYTDRQDGEDAPLDTILTHINQLQPVFERNYDVIAYLEAGFIGAWGEWYYSSNGLNNTNDRRTVLFALLDALPAARCVVIRTPDYKRKIFNDSNPLTPEEAFSGTKKARTGAHNDCFLASATDYGTYLDNDIEGDKDYLNQDNRYVPQGGETCSPSAYSGCSNALADLARMHWSVLNKDYNTDVLNQWVSEGCMEEIKRRLGYRFRLLDAVLGDSVKPGGILPIRFRIVNEGFASPYNARNLEFVIRNKSTGRRYRVVTHEDPRFWQSGDTVEVQLETGLPSSIDEGTYELLMHLADPVEALHDRPEYAIRLANENVWEDSSGYNSMLHDVTVDHTVGGDDYTGDLIFAQLDSGQVMPPSIRIDGEFGDWQNVPQIDIAPDEEFSGDALNDNVDLLDLWVTDDPQNLFISYKTVGAIDSKYFYHVFFDSDNDTSTGFHSAGSHAGIDFMIENESLWEYTGQSGEWSWGYRGTAILMKGNSETNRVELSVGRKTLNLPGNQQELKIVFNINDLDDNHDDDYAPDAYQQRSYNYEFSTTAIRKGEEASVPQTFAVKVFPNPFNSNVVIEYNPGDTGHIQADIYDISGRKIKSLDEGNAGPNRLVWNGQTDSGSPAGSGVYILRIKSKKHYSVSKLILIK</sequence>
<keyword evidence="1" id="KW-0472">Membrane</keyword>
<gene>
    <name evidence="5" type="ORF">ENK44_00710</name>
</gene>
<dbReference type="Proteomes" id="UP000885779">
    <property type="component" value="Unassembled WGS sequence"/>
</dbReference>
<evidence type="ECO:0000259" key="3">
    <source>
        <dbReference type="Pfam" id="PF16173"/>
    </source>
</evidence>
<dbReference type="AlphaFoldDB" id="A0A7V4WUD2"/>
<keyword evidence="1" id="KW-1133">Transmembrane helix</keyword>
<evidence type="ECO:0000256" key="1">
    <source>
        <dbReference type="SAM" id="Phobius"/>
    </source>
</evidence>
<evidence type="ECO:0000259" key="4">
    <source>
        <dbReference type="Pfam" id="PF18962"/>
    </source>
</evidence>
<keyword evidence="1" id="KW-0812">Transmembrane</keyword>
<dbReference type="InterPro" id="IPR032267">
    <property type="entry name" value="DUF4832"/>
</dbReference>